<dbReference type="PANTHER" id="PTHR46601">
    <property type="entry name" value="ULP_PROTEASE DOMAIN-CONTAINING PROTEIN"/>
    <property type="match status" value="1"/>
</dbReference>
<evidence type="ECO:0000259" key="2">
    <source>
        <dbReference type="Pfam" id="PF13843"/>
    </source>
</evidence>
<evidence type="ECO:0000313" key="4">
    <source>
        <dbReference type="Proteomes" id="UP001283361"/>
    </source>
</evidence>
<feature type="domain" description="PiggyBac transposable element-derived protein" evidence="2">
    <location>
        <begin position="8"/>
        <end position="155"/>
    </location>
</feature>
<accession>A0AAE1AMA0</accession>
<feature type="compositionally biased region" description="Basic residues" evidence="1">
    <location>
        <begin position="403"/>
        <end position="414"/>
    </location>
</feature>
<name>A0AAE1AMA0_9GAST</name>
<dbReference type="Pfam" id="PF13843">
    <property type="entry name" value="DDE_Tnp_1_7"/>
    <property type="match status" value="1"/>
</dbReference>
<gene>
    <name evidence="3" type="ORF">RRG08_001715</name>
</gene>
<proteinExistence type="predicted"/>
<protein>
    <recommendedName>
        <fullName evidence="2">PiggyBac transposable element-derived protein domain-containing protein</fullName>
    </recommendedName>
</protein>
<dbReference type="EMBL" id="JAWDGP010001678">
    <property type="protein sequence ID" value="KAK3789327.1"/>
    <property type="molecule type" value="Genomic_DNA"/>
</dbReference>
<feature type="compositionally biased region" description="Basic and acidic residues" evidence="1">
    <location>
        <begin position="337"/>
        <end position="349"/>
    </location>
</feature>
<sequence length="980" mass="110908">MLQGANCLNLGHHLGLDNYFSSPKLFIDLYNEHTTATGTVRVNRKGLPKQILKQSLQNQEVAERRKGPLLCVAYKDGNRRPVLPSTVARAGYDNVVNRRGQNIRKPSIVQVYNKAMGGVDLSDAKVYTYLAERRTLKWTKKVFISLIGRALLNSYILYSKNVEGRVLNRHSYNISVIESFVGDYRPSKIPRKRRSMQDIAEARNQPINGSFSRIHPLPVYMMAEETRRSLRVMKRAAMPMVEPPITLQRAPTRGPTKSGAQSSKEYRERLKAERPEEYARQLERAKTRNKKNRAEATDETKKASNEKTAVRMARYRERKKAEEAEKKTTRGGILAHEAQKEKWREEYKKRASAMSHQKRTAINAKRRQKYAEQKALETPVPAPAAEPVPTAVTDDPLDERSTTAKRKALQRVRSRLPANKAAAVETLASTVKTLTPRSKQRFFGKAGLGEEAAIGRSVLQSLQNCKNKSSASASIRRSLFPHLKSLSNSKKGKLTRTCPKTIRRLQAKPRKSRPQSIILAQDFFRQQAVILPHKKSVSKKTGEINTFLQQTLLQLHCEFLKQKNASLSFSCFAKCRPVTVRLLNSATFNMCLCEYCTNVWLKVTALNKSHSLAIRGEVEAVKTTVCSLESKVCTHRQCSKCGVDNFPATDPDKQMSWHRWEMKDVVFKDKQIKRKVLATKTGAAADLVCELKRELTFLSEHLFRARFQHARFLQCKESASNDGVAVMVLDFAENFACIYQNEVQSAHWHHQQATIHPTVVYYKCGHCGDVMTESVVAISDDLTHDHHAVHQFTKATLQHLQNTRQLLLQSVHMWSDGCASQYKSKGPFADLAHFWQDFGVTAERHYFGSRHGKGASDGESAVVKSAATRAIKANQAVIATASDMFGFCQNRLEVEPSRDGSCKHFLRHFIFTPSSSIKRDRDRQPLVIKGSQKLHWLKAERDGSIEGSYLSCCCPGVCSQECRDAVGPKHYFKYKEGEFV</sequence>
<feature type="region of interest" description="Disordered" evidence="1">
    <location>
        <begin position="247"/>
        <end position="414"/>
    </location>
</feature>
<dbReference type="AlphaFoldDB" id="A0AAE1AMA0"/>
<dbReference type="InterPro" id="IPR029526">
    <property type="entry name" value="PGBD"/>
</dbReference>
<evidence type="ECO:0000313" key="3">
    <source>
        <dbReference type="EMBL" id="KAK3789327.1"/>
    </source>
</evidence>
<keyword evidence="4" id="KW-1185">Reference proteome</keyword>
<feature type="compositionally biased region" description="Basic residues" evidence="1">
    <location>
        <begin position="356"/>
        <end position="368"/>
    </location>
</feature>
<dbReference type="PANTHER" id="PTHR46601:SF1">
    <property type="entry name" value="ADF-H DOMAIN-CONTAINING PROTEIN"/>
    <property type="match status" value="1"/>
</dbReference>
<reference evidence="3" key="1">
    <citation type="journal article" date="2023" name="G3 (Bethesda)">
        <title>A reference genome for the long-term kleptoplast-retaining sea slug Elysia crispata morphotype clarki.</title>
        <authorList>
            <person name="Eastman K.E."/>
            <person name="Pendleton A.L."/>
            <person name="Shaikh M.A."/>
            <person name="Suttiyut T."/>
            <person name="Ogas R."/>
            <person name="Tomko P."/>
            <person name="Gavelis G."/>
            <person name="Widhalm J.R."/>
            <person name="Wisecaver J.H."/>
        </authorList>
    </citation>
    <scope>NUCLEOTIDE SEQUENCE</scope>
    <source>
        <strain evidence="3">ECLA1</strain>
    </source>
</reference>
<organism evidence="3 4">
    <name type="scientific">Elysia crispata</name>
    <name type="common">lettuce slug</name>
    <dbReference type="NCBI Taxonomy" id="231223"/>
    <lineage>
        <taxon>Eukaryota</taxon>
        <taxon>Metazoa</taxon>
        <taxon>Spiralia</taxon>
        <taxon>Lophotrochozoa</taxon>
        <taxon>Mollusca</taxon>
        <taxon>Gastropoda</taxon>
        <taxon>Heterobranchia</taxon>
        <taxon>Euthyneura</taxon>
        <taxon>Panpulmonata</taxon>
        <taxon>Sacoglossa</taxon>
        <taxon>Placobranchoidea</taxon>
        <taxon>Plakobranchidae</taxon>
        <taxon>Elysia</taxon>
    </lineage>
</organism>
<evidence type="ECO:0000256" key="1">
    <source>
        <dbReference type="SAM" id="MobiDB-lite"/>
    </source>
</evidence>
<comment type="caution">
    <text evidence="3">The sequence shown here is derived from an EMBL/GenBank/DDBJ whole genome shotgun (WGS) entry which is preliminary data.</text>
</comment>
<feature type="compositionally biased region" description="Basic and acidic residues" evidence="1">
    <location>
        <begin position="264"/>
        <end position="309"/>
    </location>
</feature>
<dbReference type="Proteomes" id="UP001283361">
    <property type="component" value="Unassembled WGS sequence"/>
</dbReference>
<feature type="compositionally biased region" description="Basic and acidic residues" evidence="1">
    <location>
        <begin position="319"/>
        <end position="328"/>
    </location>
</feature>